<evidence type="ECO:0008006" key="4">
    <source>
        <dbReference type="Google" id="ProtNLM"/>
    </source>
</evidence>
<dbReference type="PATRIC" id="fig|1081904.3.peg.775"/>
<feature type="chain" id="PRO_5004630366" description="Por secretion system C-terminal sorting domain protein" evidence="1">
    <location>
        <begin position="23"/>
        <end position="165"/>
    </location>
</feature>
<sequence length="165" mass="18017">MKKKFIYLLLSSWLLTPLGVFANNEVKFLSIELRNGTTAEFALADRPVITLTGGMMKAATAGKTITASLSDVVRYTFKTEGGTTGIEDDTKTQSSQPQSVFEEGHVRFTNLPARAPISVVTIDGRLVLKTQAGTDGRADIDLSQQHTGIYILRTPTISIKVFNKH</sequence>
<evidence type="ECO:0000313" key="3">
    <source>
        <dbReference type="Proteomes" id="UP000016600"/>
    </source>
</evidence>
<organism evidence="2 3">
    <name type="scientific">Hoylesella pleuritidis F0068</name>
    <dbReference type="NCBI Taxonomy" id="1081904"/>
    <lineage>
        <taxon>Bacteria</taxon>
        <taxon>Pseudomonadati</taxon>
        <taxon>Bacteroidota</taxon>
        <taxon>Bacteroidia</taxon>
        <taxon>Bacteroidales</taxon>
        <taxon>Prevotellaceae</taxon>
        <taxon>Hoylesella</taxon>
    </lineage>
</organism>
<dbReference type="RefSeq" id="WP_021583494.1">
    <property type="nucleotide sequence ID" value="NZ_AWET01000011.1"/>
</dbReference>
<gene>
    <name evidence="2" type="ORF">HMPREF1218_1833</name>
</gene>
<feature type="signal peptide" evidence="1">
    <location>
        <begin position="1"/>
        <end position="22"/>
    </location>
</feature>
<proteinExistence type="predicted"/>
<name>U2LFU1_9BACT</name>
<dbReference type="AlphaFoldDB" id="U2LFU1"/>
<evidence type="ECO:0000313" key="2">
    <source>
        <dbReference type="EMBL" id="ERK03348.1"/>
    </source>
</evidence>
<evidence type="ECO:0000256" key="1">
    <source>
        <dbReference type="SAM" id="SignalP"/>
    </source>
</evidence>
<dbReference type="Proteomes" id="UP000016600">
    <property type="component" value="Unassembled WGS sequence"/>
</dbReference>
<dbReference type="EMBL" id="AWET01000011">
    <property type="protein sequence ID" value="ERK03348.1"/>
    <property type="molecule type" value="Genomic_DNA"/>
</dbReference>
<accession>U2LFU1</accession>
<keyword evidence="1" id="KW-0732">Signal</keyword>
<protein>
    <recommendedName>
        <fullName evidence="4">Por secretion system C-terminal sorting domain protein</fullName>
    </recommendedName>
</protein>
<reference evidence="2 3" key="1">
    <citation type="submission" date="2013-08" db="EMBL/GenBank/DDBJ databases">
        <authorList>
            <person name="Durkin A.S."/>
            <person name="Haft D.R."/>
            <person name="McCorrison J."/>
            <person name="Torralba M."/>
            <person name="Gillis M."/>
            <person name="Haft D.H."/>
            <person name="Methe B."/>
            <person name="Sutton G."/>
            <person name="Nelson K.E."/>
        </authorList>
    </citation>
    <scope>NUCLEOTIDE SEQUENCE [LARGE SCALE GENOMIC DNA]</scope>
    <source>
        <strain evidence="2 3">F0068</strain>
    </source>
</reference>
<comment type="caution">
    <text evidence="2">The sequence shown here is derived from an EMBL/GenBank/DDBJ whole genome shotgun (WGS) entry which is preliminary data.</text>
</comment>
<keyword evidence="3" id="KW-1185">Reference proteome</keyword>